<protein>
    <submittedName>
        <fullName evidence="2">Chemotaxis protein CheW</fullName>
    </submittedName>
</protein>
<feature type="domain" description="CheW-like" evidence="1">
    <location>
        <begin position="13"/>
        <end position="153"/>
    </location>
</feature>
<name>A0AAJ1UA19_9RHOB</name>
<dbReference type="PANTHER" id="PTHR22617:SF23">
    <property type="entry name" value="CHEMOTAXIS PROTEIN CHEW"/>
    <property type="match status" value="1"/>
</dbReference>
<reference evidence="2" key="1">
    <citation type="submission" date="2022-07" db="EMBL/GenBank/DDBJ databases">
        <authorList>
            <person name="Otstavnykh N."/>
            <person name="Isaeva M."/>
            <person name="Bystritskaya E."/>
        </authorList>
    </citation>
    <scope>NUCLEOTIDE SEQUENCE</scope>
    <source>
        <strain evidence="2">10Alg 79</strain>
    </source>
</reference>
<dbReference type="CDD" id="cd00732">
    <property type="entry name" value="CheW"/>
    <property type="match status" value="1"/>
</dbReference>
<reference evidence="2" key="2">
    <citation type="submission" date="2023-04" db="EMBL/GenBank/DDBJ databases">
        <title>'Rhodoalgimonas zhirmunskyi' gen. nov., isolated from a red alga.</title>
        <authorList>
            <person name="Nedashkovskaya O.I."/>
            <person name="Otstavnykh N.Y."/>
            <person name="Bystritskaya E.P."/>
            <person name="Balabanova L.A."/>
            <person name="Isaeva M.P."/>
        </authorList>
    </citation>
    <scope>NUCLEOTIDE SEQUENCE</scope>
    <source>
        <strain evidence="2">10Alg 79</strain>
    </source>
</reference>
<organism evidence="2 3">
    <name type="scientific">Rhodalgimonas zhirmunskyi</name>
    <dbReference type="NCBI Taxonomy" id="2964767"/>
    <lineage>
        <taxon>Bacteria</taxon>
        <taxon>Pseudomonadati</taxon>
        <taxon>Pseudomonadota</taxon>
        <taxon>Alphaproteobacteria</taxon>
        <taxon>Rhodobacterales</taxon>
        <taxon>Roseobacteraceae</taxon>
        <taxon>Rhodalgimonas</taxon>
    </lineage>
</organism>
<dbReference type="Gene3D" id="2.40.50.180">
    <property type="entry name" value="CheA-289, Domain 4"/>
    <property type="match status" value="1"/>
</dbReference>
<dbReference type="PANTHER" id="PTHR22617">
    <property type="entry name" value="CHEMOTAXIS SENSOR HISTIDINE KINASE-RELATED"/>
    <property type="match status" value="1"/>
</dbReference>
<dbReference type="Proteomes" id="UP001227162">
    <property type="component" value="Unassembled WGS sequence"/>
</dbReference>
<dbReference type="InterPro" id="IPR039315">
    <property type="entry name" value="CheW"/>
</dbReference>
<dbReference type="EMBL" id="JANFFA010000005">
    <property type="protein sequence ID" value="MDQ2095714.1"/>
    <property type="molecule type" value="Genomic_DNA"/>
</dbReference>
<dbReference type="InterPro" id="IPR036061">
    <property type="entry name" value="CheW-like_dom_sf"/>
</dbReference>
<dbReference type="SUPFAM" id="SSF50341">
    <property type="entry name" value="CheW-like"/>
    <property type="match status" value="1"/>
</dbReference>
<dbReference type="Gene3D" id="2.30.30.40">
    <property type="entry name" value="SH3 Domains"/>
    <property type="match status" value="1"/>
</dbReference>
<dbReference type="InterPro" id="IPR002545">
    <property type="entry name" value="CheW-lke_dom"/>
</dbReference>
<dbReference type="GO" id="GO:0005829">
    <property type="term" value="C:cytosol"/>
    <property type="evidence" value="ECO:0007669"/>
    <property type="project" value="TreeGrafter"/>
</dbReference>
<dbReference type="SMART" id="SM00260">
    <property type="entry name" value="CheW"/>
    <property type="match status" value="1"/>
</dbReference>
<evidence type="ECO:0000313" key="3">
    <source>
        <dbReference type="Proteomes" id="UP001227162"/>
    </source>
</evidence>
<accession>A0AAJ1UA19</accession>
<gene>
    <name evidence="2" type="ORF">NOI20_16470</name>
</gene>
<comment type="caution">
    <text evidence="2">The sequence shown here is derived from an EMBL/GenBank/DDBJ whole genome shotgun (WGS) entry which is preliminary data.</text>
</comment>
<dbReference type="GO" id="GO:0007165">
    <property type="term" value="P:signal transduction"/>
    <property type="evidence" value="ECO:0007669"/>
    <property type="project" value="InterPro"/>
</dbReference>
<dbReference type="GO" id="GO:0006935">
    <property type="term" value="P:chemotaxis"/>
    <property type="evidence" value="ECO:0007669"/>
    <property type="project" value="InterPro"/>
</dbReference>
<keyword evidence="3" id="KW-1185">Reference proteome</keyword>
<evidence type="ECO:0000313" key="2">
    <source>
        <dbReference type="EMBL" id="MDQ2095714.1"/>
    </source>
</evidence>
<dbReference type="Pfam" id="PF01584">
    <property type="entry name" value="CheW"/>
    <property type="match status" value="1"/>
</dbReference>
<proteinExistence type="predicted"/>
<dbReference type="RefSeq" id="WP_317627335.1">
    <property type="nucleotide sequence ID" value="NZ_JANFFA010000005.1"/>
</dbReference>
<sequence>MSERAAAKAHGPRREIFTFVVGDAGYCIEIEHVLEIRAWTETTTMPQTPEYVTGLMNLRGIVVPVIDLSLRLGLGRAAATPRHVIIIVRVSDQTVGFLVQGVSDILTVEEGDLKPVPRVSLPATQSFVKGVYTLSDQLIRAVDVHQILPDRDGMAA</sequence>
<evidence type="ECO:0000259" key="1">
    <source>
        <dbReference type="PROSITE" id="PS50851"/>
    </source>
</evidence>
<dbReference type="PROSITE" id="PS50851">
    <property type="entry name" value="CHEW"/>
    <property type="match status" value="1"/>
</dbReference>
<dbReference type="AlphaFoldDB" id="A0AAJ1UA19"/>